<organism evidence="2 3">
    <name type="scientific">Macrosiphum euphorbiae</name>
    <name type="common">potato aphid</name>
    <dbReference type="NCBI Taxonomy" id="13131"/>
    <lineage>
        <taxon>Eukaryota</taxon>
        <taxon>Metazoa</taxon>
        <taxon>Ecdysozoa</taxon>
        <taxon>Arthropoda</taxon>
        <taxon>Hexapoda</taxon>
        <taxon>Insecta</taxon>
        <taxon>Pterygota</taxon>
        <taxon>Neoptera</taxon>
        <taxon>Paraneoptera</taxon>
        <taxon>Hemiptera</taxon>
        <taxon>Sternorrhyncha</taxon>
        <taxon>Aphidomorpha</taxon>
        <taxon>Aphidoidea</taxon>
        <taxon>Aphididae</taxon>
        <taxon>Macrosiphini</taxon>
        <taxon>Macrosiphum</taxon>
    </lineage>
</organism>
<comment type="caution">
    <text evidence="2">The sequence shown here is derived from an EMBL/GenBank/DDBJ whole genome shotgun (WGS) entry which is preliminary data.</text>
</comment>
<evidence type="ECO:0000259" key="1">
    <source>
        <dbReference type="Pfam" id="PF13613"/>
    </source>
</evidence>
<protein>
    <recommendedName>
        <fullName evidence="1">Transposase Helix-turn-helix domain-containing protein</fullName>
    </recommendedName>
</protein>
<dbReference type="AlphaFoldDB" id="A0AAV0WDT9"/>
<dbReference type="EMBL" id="CARXXK010000002">
    <property type="protein sequence ID" value="CAI6353818.1"/>
    <property type="molecule type" value="Genomic_DNA"/>
</dbReference>
<reference evidence="2 3" key="1">
    <citation type="submission" date="2023-01" db="EMBL/GenBank/DDBJ databases">
        <authorList>
            <person name="Whitehead M."/>
        </authorList>
    </citation>
    <scope>NUCLEOTIDE SEQUENCE [LARGE SCALE GENOMIC DNA]</scope>
</reference>
<evidence type="ECO:0000313" key="2">
    <source>
        <dbReference type="EMBL" id="CAI6353818.1"/>
    </source>
</evidence>
<sequence length="174" mass="20184">MDISNKVLLCLLKTYIRINNRKKINKCLVLLLKEKGCRIKCFMRTVSNYNGVKFRSHFRLSRSSVEILSSKIINRYEGNYILGQKRISFYRALLMTLWYLSNNETFRQLGDRFDVACGNACRTVHYLIDIICTVCDDFIIWPKGSNLINVANSFNTLRVNNFPNVIGTIDGCHI</sequence>
<accession>A0AAV0WDT9</accession>
<proteinExistence type="predicted"/>
<gene>
    <name evidence="2" type="ORF">MEUPH1_LOCUS9894</name>
</gene>
<dbReference type="Pfam" id="PF13613">
    <property type="entry name" value="HTH_Tnp_4"/>
    <property type="match status" value="1"/>
</dbReference>
<keyword evidence="3" id="KW-1185">Reference proteome</keyword>
<name>A0AAV0WDT9_9HEMI</name>
<dbReference type="Proteomes" id="UP001160148">
    <property type="component" value="Unassembled WGS sequence"/>
</dbReference>
<feature type="domain" description="Transposase Helix-turn-helix" evidence="1">
    <location>
        <begin position="91"/>
        <end position="133"/>
    </location>
</feature>
<evidence type="ECO:0000313" key="3">
    <source>
        <dbReference type="Proteomes" id="UP001160148"/>
    </source>
</evidence>
<dbReference type="InterPro" id="IPR027805">
    <property type="entry name" value="Transposase_HTH_dom"/>
</dbReference>